<evidence type="ECO:0000313" key="7">
    <source>
        <dbReference type="EMBL" id="RAW01347.1"/>
    </source>
</evidence>
<evidence type="ECO:0000256" key="5">
    <source>
        <dbReference type="ARBA" id="ARBA00023136"/>
    </source>
</evidence>
<dbReference type="NCBIfam" id="NF008978">
    <property type="entry name" value="PRK12324.1-4"/>
    <property type="match status" value="1"/>
</dbReference>
<feature type="transmembrane region" description="Helical" evidence="6">
    <location>
        <begin position="197"/>
        <end position="220"/>
    </location>
</feature>
<keyword evidence="4 6" id="KW-1133">Transmembrane helix</keyword>
<keyword evidence="7" id="KW-0808">Transferase</keyword>
<dbReference type="RefSeq" id="WP_112746833.1">
    <property type="nucleotide sequence ID" value="NZ_QMFY01000004.1"/>
</dbReference>
<dbReference type="PANTHER" id="PTHR11048">
    <property type="entry name" value="PRENYLTRANSFERASES"/>
    <property type="match status" value="1"/>
</dbReference>
<evidence type="ECO:0000256" key="4">
    <source>
        <dbReference type="ARBA" id="ARBA00022989"/>
    </source>
</evidence>
<dbReference type="EC" id="2.4.2.45" evidence="7"/>
<dbReference type="CDD" id="cd13963">
    <property type="entry name" value="PT_UbiA_2"/>
    <property type="match status" value="1"/>
</dbReference>
<comment type="subcellular location">
    <subcellularLocation>
        <location evidence="1">Membrane</location>
        <topology evidence="1">Multi-pass membrane protein</topology>
    </subcellularLocation>
</comment>
<gene>
    <name evidence="7" type="ORF">DQQ10_10610</name>
</gene>
<proteinExistence type="predicted"/>
<name>A0A364Y6A3_9BACT</name>
<keyword evidence="2" id="KW-1003">Cell membrane</keyword>
<feature type="transmembrane region" description="Helical" evidence="6">
    <location>
        <begin position="107"/>
        <end position="123"/>
    </location>
</feature>
<evidence type="ECO:0000256" key="3">
    <source>
        <dbReference type="ARBA" id="ARBA00022692"/>
    </source>
</evidence>
<dbReference type="GO" id="GO:0016757">
    <property type="term" value="F:glycosyltransferase activity"/>
    <property type="evidence" value="ECO:0007669"/>
    <property type="project" value="UniProtKB-KW"/>
</dbReference>
<dbReference type="InterPro" id="IPR000537">
    <property type="entry name" value="UbiA_prenyltransferase"/>
</dbReference>
<dbReference type="Proteomes" id="UP000251889">
    <property type="component" value="Unassembled WGS sequence"/>
</dbReference>
<feature type="transmembrane region" description="Helical" evidence="6">
    <location>
        <begin position="75"/>
        <end position="101"/>
    </location>
</feature>
<keyword evidence="5 6" id="KW-0472">Membrane</keyword>
<evidence type="ECO:0000256" key="6">
    <source>
        <dbReference type="SAM" id="Phobius"/>
    </source>
</evidence>
<feature type="transmembrane region" description="Helical" evidence="6">
    <location>
        <begin position="36"/>
        <end position="55"/>
    </location>
</feature>
<feature type="transmembrane region" description="Helical" evidence="6">
    <location>
        <begin position="157"/>
        <end position="176"/>
    </location>
</feature>
<dbReference type="AlphaFoldDB" id="A0A364Y6A3"/>
<evidence type="ECO:0000256" key="2">
    <source>
        <dbReference type="ARBA" id="ARBA00022475"/>
    </source>
</evidence>
<evidence type="ECO:0000256" key="1">
    <source>
        <dbReference type="ARBA" id="ARBA00004141"/>
    </source>
</evidence>
<comment type="caution">
    <text evidence="7">The sequence shown here is derived from an EMBL/GenBank/DDBJ whole genome shotgun (WGS) entry which is preliminary data.</text>
</comment>
<dbReference type="Gene3D" id="1.10.357.140">
    <property type="entry name" value="UbiA prenyltransferase"/>
    <property type="match status" value="1"/>
</dbReference>
<protein>
    <submittedName>
        <fullName evidence="7">Decaprenyl-phosphate phosphoribosyltransferase</fullName>
        <ecNumber evidence="7">2.4.2.45</ecNumber>
    </submittedName>
</protein>
<organism evidence="7 8">
    <name type="scientific">Pseudochryseolinea flava</name>
    <dbReference type="NCBI Taxonomy" id="2059302"/>
    <lineage>
        <taxon>Bacteria</taxon>
        <taxon>Pseudomonadati</taxon>
        <taxon>Bacteroidota</taxon>
        <taxon>Cytophagia</taxon>
        <taxon>Cytophagales</taxon>
        <taxon>Fulvivirgaceae</taxon>
        <taxon>Pseudochryseolinea</taxon>
    </lineage>
</organism>
<feature type="transmembrane region" description="Helical" evidence="6">
    <location>
        <begin position="12"/>
        <end position="30"/>
    </location>
</feature>
<dbReference type="EMBL" id="QMFY01000004">
    <property type="protein sequence ID" value="RAW01347.1"/>
    <property type="molecule type" value="Genomic_DNA"/>
</dbReference>
<keyword evidence="7" id="KW-0328">Glycosyltransferase</keyword>
<feature type="transmembrane region" description="Helical" evidence="6">
    <location>
        <begin position="269"/>
        <end position="288"/>
    </location>
</feature>
<dbReference type="InterPro" id="IPR039653">
    <property type="entry name" value="Prenyltransferase"/>
</dbReference>
<keyword evidence="3 6" id="KW-0812">Transmembrane</keyword>
<sequence length="291" mass="32626">MKHFVSLIRMKHWVKNGFVFIPAFFGGVLFNQDNLVLLIAGFFCFSFVASAIYVINDYRDIEVDRNHPEKKNRPLASGAISPTVGFIVATIFLIAGIALAFFVNTDFLYIILTYLVINLGYSLGLKNISILDIMMVASGFLLRTIAGGVIIDISLSQWLLIMVFLGALFIALAKRLDDLILAEQSGTISRKVKNYNLNFVYSGITMISGVSMVSYIMYTISAEVTERLHSDHLYFTSIFVVAGILRYLQISLVEKNSGSPTKILLTDRFLITTILCWILSFYVIIYMSKGL</sequence>
<feature type="transmembrane region" description="Helical" evidence="6">
    <location>
        <begin position="232"/>
        <end position="248"/>
    </location>
</feature>
<dbReference type="GO" id="GO:0016765">
    <property type="term" value="F:transferase activity, transferring alkyl or aryl (other than methyl) groups"/>
    <property type="evidence" value="ECO:0007669"/>
    <property type="project" value="InterPro"/>
</dbReference>
<dbReference type="InterPro" id="IPR044878">
    <property type="entry name" value="UbiA_sf"/>
</dbReference>
<reference evidence="7 8" key="1">
    <citation type="submission" date="2018-06" db="EMBL/GenBank/DDBJ databases">
        <title>Chryseolinea flavus sp. nov., a member of the phylum Bacteroidetes isolated from soil.</title>
        <authorList>
            <person name="Li Y."/>
            <person name="Wang J."/>
        </authorList>
    </citation>
    <scope>NUCLEOTIDE SEQUENCE [LARGE SCALE GENOMIC DNA]</scope>
    <source>
        <strain evidence="7 8">SDU1-6</strain>
    </source>
</reference>
<dbReference type="GO" id="GO:0005886">
    <property type="term" value="C:plasma membrane"/>
    <property type="evidence" value="ECO:0007669"/>
    <property type="project" value="TreeGrafter"/>
</dbReference>
<accession>A0A364Y6A3</accession>
<feature type="transmembrane region" description="Helical" evidence="6">
    <location>
        <begin position="130"/>
        <end position="151"/>
    </location>
</feature>
<evidence type="ECO:0000313" key="8">
    <source>
        <dbReference type="Proteomes" id="UP000251889"/>
    </source>
</evidence>
<dbReference type="Pfam" id="PF01040">
    <property type="entry name" value="UbiA"/>
    <property type="match status" value="1"/>
</dbReference>
<dbReference type="OrthoDB" id="9803632at2"/>
<dbReference type="NCBIfam" id="NF008977">
    <property type="entry name" value="PRK12324.1-2"/>
    <property type="match status" value="1"/>
</dbReference>
<dbReference type="GO" id="GO:0009247">
    <property type="term" value="P:glycolipid biosynthetic process"/>
    <property type="evidence" value="ECO:0007669"/>
    <property type="project" value="TreeGrafter"/>
</dbReference>
<keyword evidence="8" id="KW-1185">Reference proteome</keyword>
<dbReference type="PANTHER" id="PTHR11048:SF5">
    <property type="entry name" value="DECAPRENYL-PHOSPHATE PHOSPHORIBOSYLTRANSFERASE"/>
    <property type="match status" value="1"/>
</dbReference>